<dbReference type="AlphaFoldDB" id="A0A3B0YPA0"/>
<feature type="transmembrane region" description="Helical" evidence="1">
    <location>
        <begin position="62"/>
        <end position="79"/>
    </location>
</feature>
<accession>A0A3B0YPA0</accession>
<dbReference type="InterPro" id="IPR027375">
    <property type="entry name" value="DKNYY"/>
</dbReference>
<keyword evidence="1" id="KW-0812">Transmembrane</keyword>
<reference evidence="2" key="1">
    <citation type="submission" date="2018-06" db="EMBL/GenBank/DDBJ databases">
        <authorList>
            <person name="Zhirakovskaya E."/>
        </authorList>
    </citation>
    <scope>NUCLEOTIDE SEQUENCE</scope>
</reference>
<keyword evidence="1" id="KW-1133">Transmembrane helix</keyword>
<dbReference type="EMBL" id="UOFJ01000510">
    <property type="protein sequence ID" value="VAW70286.1"/>
    <property type="molecule type" value="Genomic_DNA"/>
</dbReference>
<evidence type="ECO:0000256" key="1">
    <source>
        <dbReference type="SAM" id="Phobius"/>
    </source>
</evidence>
<evidence type="ECO:0008006" key="3">
    <source>
        <dbReference type="Google" id="ProtNLM"/>
    </source>
</evidence>
<proteinExistence type="predicted"/>
<evidence type="ECO:0000313" key="2">
    <source>
        <dbReference type="EMBL" id="VAW70286.1"/>
    </source>
</evidence>
<organism evidence="2">
    <name type="scientific">hydrothermal vent metagenome</name>
    <dbReference type="NCBI Taxonomy" id="652676"/>
    <lineage>
        <taxon>unclassified sequences</taxon>
        <taxon>metagenomes</taxon>
        <taxon>ecological metagenomes</taxon>
    </lineage>
</organism>
<sequence>MSVTLLLMFWPLVVAISPMMLGAPDAINKKDAIIAVMVFLHYPIGLLFLVGLLGFDYFGVNSFKLSAISCVIIALPYYGGHYRLLLNILNGIANAGYSVARGKAFYDGKQIENSDGHSFEILEGGNHRSFENEYAKDKSHAYYRGEVVEGIISHDIHKLTMHSDRYGYDTYWHNNKQVIYSGEVLTDANPDNFSDFEGFREWAYSINNEQYIVYHSGTRLPAVDKLTFIPLNSFIAKDKNKILEKDKQILAEADAASFELLDDHDFGRDNKHVYYLATKQPFAINNADPVSFVSLNRGYFKDRNNVYYVHQYESVELLEQVDVTSFQVTGYDDESKSEARDKNHLYLNGKVVGGLKK</sequence>
<name>A0A3B0YPA0_9ZZZZ</name>
<feature type="transmembrane region" description="Helical" evidence="1">
    <location>
        <begin position="32"/>
        <end position="55"/>
    </location>
</feature>
<protein>
    <recommendedName>
        <fullName evidence="3">DKNYY family protein</fullName>
    </recommendedName>
</protein>
<dbReference type="Pfam" id="PF13644">
    <property type="entry name" value="DKNYY"/>
    <property type="match status" value="1"/>
</dbReference>
<gene>
    <name evidence="2" type="ORF">MNBD_GAMMA10-3234</name>
</gene>
<keyword evidence="1" id="KW-0472">Membrane</keyword>